<dbReference type="InterPro" id="IPR001633">
    <property type="entry name" value="EAL_dom"/>
</dbReference>
<dbReference type="FunFam" id="3.20.20.450:FF:000001">
    <property type="entry name" value="Cyclic di-GMP phosphodiesterase yahA"/>
    <property type="match status" value="1"/>
</dbReference>
<evidence type="ECO:0000313" key="6">
    <source>
        <dbReference type="Proteomes" id="UP000017973"/>
    </source>
</evidence>
<evidence type="ECO:0000256" key="1">
    <source>
        <dbReference type="ARBA" id="ARBA00015125"/>
    </source>
</evidence>
<dbReference type="CDD" id="cd01948">
    <property type="entry name" value="EAL"/>
    <property type="match status" value="1"/>
</dbReference>
<dbReference type="CDD" id="cd01949">
    <property type="entry name" value="GGDEF"/>
    <property type="match status" value="1"/>
</dbReference>
<evidence type="ECO:0000256" key="2">
    <source>
        <dbReference type="ARBA" id="ARBA00029839"/>
    </source>
</evidence>
<keyword evidence="6" id="KW-1185">Reference proteome</keyword>
<dbReference type="SUPFAM" id="SSF46458">
    <property type="entry name" value="Globin-like"/>
    <property type="match status" value="1"/>
</dbReference>
<dbReference type="InterPro" id="IPR039379">
    <property type="entry name" value="Protoglobin_sensor_dom"/>
</dbReference>
<dbReference type="Gene3D" id="1.10.490.10">
    <property type="entry name" value="Globins"/>
    <property type="match status" value="1"/>
</dbReference>
<reference evidence="5 6" key="1">
    <citation type="journal article" date="2014" name="Genome Announc.">
        <title>Draft Genome Sequence of Brevibacillus panacihumi Strain W25, a Halotolerant Hydrocarbon-Degrading Bacterium.</title>
        <authorList>
            <person name="Wang X."/>
            <person name="Jin D."/>
            <person name="Zhou L."/>
            <person name="Wu L."/>
            <person name="An W."/>
            <person name="Chen Y."/>
            <person name="Zhao L."/>
        </authorList>
    </citation>
    <scope>NUCLEOTIDE SEQUENCE [LARGE SCALE GENOMIC DNA]</scope>
    <source>
        <strain evidence="5 6">W25</strain>
    </source>
</reference>
<feature type="domain" description="EAL" evidence="3">
    <location>
        <begin position="370"/>
        <end position="623"/>
    </location>
</feature>
<dbReference type="InterPro" id="IPR009050">
    <property type="entry name" value="Globin-like_sf"/>
</dbReference>
<accession>V6M1S1</accession>
<dbReference type="PATRIC" id="fig|1408254.3.peg.2946"/>
<dbReference type="SMART" id="SM00052">
    <property type="entry name" value="EAL"/>
    <property type="match status" value="1"/>
</dbReference>
<dbReference type="Pfam" id="PF00990">
    <property type="entry name" value="GGDEF"/>
    <property type="match status" value="1"/>
</dbReference>
<dbReference type="eggNOG" id="COG5001">
    <property type="taxonomic scope" value="Bacteria"/>
</dbReference>
<dbReference type="InterPro" id="IPR035919">
    <property type="entry name" value="EAL_sf"/>
</dbReference>
<proteinExistence type="predicted"/>
<dbReference type="InterPro" id="IPR012292">
    <property type="entry name" value="Globin/Proto"/>
</dbReference>
<dbReference type="EMBL" id="AYJU01000017">
    <property type="protein sequence ID" value="EST52307.1"/>
    <property type="molecule type" value="Genomic_DNA"/>
</dbReference>
<dbReference type="InterPro" id="IPR044398">
    <property type="entry name" value="Globin-sensor_dom"/>
</dbReference>
<protein>
    <recommendedName>
        <fullName evidence="1">Diguanylate cyclase DosC</fullName>
    </recommendedName>
    <alternativeName>
        <fullName evidence="2">Direct oxygen-sensing cyclase</fullName>
    </alternativeName>
</protein>
<gene>
    <name evidence="5" type="ORF">T458_15080</name>
</gene>
<dbReference type="NCBIfam" id="TIGR00254">
    <property type="entry name" value="GGDEF"/>
    <property type="match status" value="1"/>
</dbReference>
<dbReference type="Gene3D" id="3.30.70.270">
    <property type="match status" value="1"/>
</dbReference>
<dbReference type="InterPro" id="IPR043128">
    <property type="entry name" value="Rev_trsase/Diguanyl_cyclase"/>
</dbReference>
<evidence type="ECO:0000259" key="4">
    <source>
        <dbReference type="PROSITE" id="PS50887"/>
    </source>
</evidence>
<dbReference type="GO" id="GO:0020037">
    <property type="term" value="F:heme binding"/>
    <property type="evidence" value="ECO:0007669"/>
    <property type="project" value="InterPro"/>
</dbReference>
<name>V6M1S1_9BACL</name>
<dbReference type="Pfam" id="PF00563">
    <property type="entry name" value="EAL"/>
    <property type="match status" value="1"/>
</dbReference>
<dbReference type="Gene3D" id="3.20.20.450">
    <property type="entry name" value="EAL domain"/>
    <property type="match status" value="1"/>
</dbReference>
<dbReference type="InterPro" id="IPR000160">
    <property type="entry name" value="GGDEF_dom"/>
</dbReference>
<evidence type="ECO:0000313" key="5">
    <source>
        <dbReference type="EMBL" id="EST52307.1"/>
    </source>
</evidence>
<dbReference type="FunFam" id="3.30.70.270:FF:000001">
    <property type="entry name" value="Diguanylate cyclase domain protein"/>
    <property type="match status" value="1"/>
</dbReference>
<dbReference type="RefSeq" id="WP_023556898.1">
    <property type="nucleotide sequence ID" value="NZ_KI629785.1"/>
</dbReference>
<dbReference type="InterPro" id="IPR052155">
    <property type="entry name" value="Biofilm_reg_signaling"/>
</dbReference>
<dbReference type="PROSITE" id="PS50883">
    <property type="entry name" value="EAL"/>
    <property type="match status" value="1"/>
</dbReference>
<dbReference type="InterPro" id="IPR029787">
    <property type="entry name" value="Nucleotide_cyclase"/>
</dbReference>
<dbReference type="PANTHER" id="PTHR44757">
    <property type="entry name" value="DIGUANYLATE CYCLASE DGCP"/>
    <property type="match status" value="1"/>
</dbReference>
<comment type="caution">
    <text evidence="5">The sequence shown here is derived from an EMBL/GenBank/DDBJ whole genome shotgun (WGS) entry which is preliminary data.</text>
</comment>
<feature type="domain" description="GGDEF" evidence="4">
    <location>
        <begin position="227"/>
        <end position="361"/>
    </location>
</feature>
<evidence type="ECO:0000259" key="3">
    <source>
        <dbReference type="PROSITE" id="PS50883"/>
    </source>
</evidence>
<dbReference type="AlphaFoldDB" id="V6M1S1"/>
<dbReference type="PROSITE" id="PS50887">
    <property type="entry name" value="GGDEF"/>
    <property type="match status" value="1"/>
</dbReference>
<dbReference type="SMART" id="SM00267">
    <property type="entry name" value="GGDEF"/>
    <property type="match status" value="1"/>
</dbReference>
<dbReference type="HOGENOM" id="CLU_000445_70_20_9"/>
<dbReference type="SUPFAM" id="SSF55073">
    <property type="entry name" value="Nucleotide cyclase"/>
    <property type="match status" value="1"/>
</dbReference>
<sequence>MSNDHHIFAQQDEQRNVIENSGSIAIAGNAEMILQMNMIQLTEEDLSLISAFRPIIITRIEQITSSFYESILRVDKLKEIITKHTTVERLRLTLSNHVIEMFSGKIDEAFIQKRLKIALVHQKIGLPPKWYMGAFQNLQSTLLRIAHDMQNELPHYDRFIQAITKLLSFEQQLVLEAYEEKTREVEQKAKEIVEYQAHHDELTGLPNRRMFQNVLREAIARNEKKQTKFAVLMLDIDRFKLINDSLGHTYGDQFLQEVSQRLLACTEGYQASVARMGGDEFTLICEECPNRGAVTRLAENLVAAIEVPYHLKQNDFYVSASVGIAVYPDHGTNEEELLQKADQAMYEVKKNGKNGYRFFTSELDEHLHTKIELEADLRKAIQRQELVLYYQPQIQAGSNKMIGVEALARWNHPVKGILSPGVFIPIAEETGMIYEIGTWTLREACRQMREWHLAGGPLIPVSVNLSSQQFHQPNLIDYIREILAETGLEPKYLELEITESMMMDAKVSKSILQELDEFGVKISLDDFGTGYSSLSYLKQFPIHKLKIDRSFIADITKNVNDQAIVATIISMAKNLKMDVIAEGIETKDQLEFLTRNSCEEIQGYYFSRPLPAPQVEAAFFIPQRKEKNK</sequence>
<dbReference type="Proteomes" id="UP000017973">
    <property type="component" value="Unassembled WGS sequence"/>
</dbReference>
<dbReference type="Pfam" id="PF11563">
    <property type="entry name" value="Protoglobin"/>
    <property type="match status" value="1"/>
</dbReference>
<dbReference type="PANTHER" id="PTHR44757:SF2">
    <property type="entry name" value="BIOFILM ARCHITECTURE MAINTENANCE PROTEIN MBAA"/>
    <property type="match status" value="1"/>
</dbReference>
<organism evidence="5 6">
    <name type="scientific">Brevibacillus panacihumi W25</name>
    <dbReference type="NCBI Taxonomy" id="1408254"/>
    <lineage>
        <taxon>Bacteria</taxon>
        <taxon>Bacillati</taxon>
        <taxon>Bacillota</taxon>
        <taxon>Bacilli</taxon>
        <taxon>Bacillales</taxon>
        <taxon>Paenibacillaceae</taxon>
        <taxon>Brevibacillus</taxon>
    </lineage>
</organism>
<dbReference type="STRING" id="1408254.T458_15080"/>
<dbReference type="CDD" id="cd01068">
    <property type="entry name" value="globin_sensor"/>
    <property type="match status" value="1"/>
</dbReference>
<dbReference type="SUPFAM" id="SSF141868">
    <property type="entry name" value="EAL domain-like"/>
    <property type="match status" value="1"/>
</dbReference>
<dbReference type="GO" id="GO:0019825">
    <property type="term" value="F:oxygen binding"/>
    <property type="evidence" value="ECO:0007669"/>
    <property type="project" value="InterPro"/>
</dbReference>